<gene>
    <name evidence="1" type="ORF">PBRASI_LOCUS10716</name>
</gene>
<protein>
    <submittedName>
        <fullName evidence="1">2213_t:CDS:1</fullName>
    </submittedName>
</protein>
<evidence type="ECO:0000313" key="1">
    <source>
        <dbReference type="EMBL" id="CAG8659681.1"/>
    </source>
</evidence>
<evidence type="ECO:0000313" key="2">
    <source>
        <dbReference type="Proteomes" id="UP000789739"/>
    </source>
</evidence>
<proteinExistence type="predicted"/>
<organism evidence="1 2">
    <name type="scientific">Paraglomus brasilianum</name>
    <dbReference type="NCBI Taxonomy" id="144538"/>
    <lineage>
        <taxon>Eukaryota</taxon>
        <taxon>Fungi</taxon>
        <taxon>Fungi incertae sedis</taxon>
        <taxon>Mucoromycota</taxon>
        <taxon>Glomeromycotina</taxon>
        <taxon>Glomeromycetes</taxon>
        <taxon>Paraglomerales</taxon>
        <taxon>Paraglomeraceae</taxon>
        <taxon>Paraglomus</taxon>
    </lineage>
</organism>
<name>A0A9N9E3T9_9GLOM</name>
<comment type="caution">
    <text evidence="1">The sequence shown here is derived from an EMBL/GenBank/DDBJ whole genome shotgun (WGS) entry which is preliminary data.</text>
</comment>
<reference evidence="1" key="1">
    <citation type="submission" date="2021-06" db="EMBL/GenBank/DDBJ databases">
        <authorList>
            <person name="Kallberg Y."/>
            <person name="Tangrot J."/>
            <person name="Rosling A."/>
        </authorList>
    </citation>
    <scope>NUCLEOTIDE SEQUENCE</scope>
    <source>
        <strain evidence="1">BR232B</strain>
    </source>
</reference>
<feature type="non-terminal residue" evidence="1">
    <location>
        <position position="1"/>
    </location>
</feature>
<sequence length="244" mass="28286">QINQLNARHTGLQNNLTIVIAQRNASDNRIVLLQNDINAFRQLNTNQLYCLCHGFLIGNRINQLTQELDDYRLGYILRGRLWRNLSLVWDEQSKSKRALEIIYKVSLPRLEQLQTCRTHGRELKLRLNTCQNDLFLCDLQLDNKHGRMRSSKISRSSGEDPAVFIRDLRQLLPITIQMQGIKTEFALMDCLIEACLEDYAKDESYKKYCNAIANPLVPALTVWDEDWSILGGRPTDLLQIPMQE</sequence>
<dbReference type="OrthoDB" id="2422825at2759"/>
<accession>A0A9N9E3T9</accession>
<dbReference type="EMBL" id="CAJVPI010003546">
    <property type="protein sequence ID" value="CAG8659681.1"/>
    <property type="molecule type" value="Genomic_DNA"/>
</dbReference>
<feature type="non-terminal residue" evidence="1">
    <location>
        <position position="244"/>
    </location>
</feature>
<dbReference type="Proteomes" id="UP000789739">
    <property type="component" value="Unassembled WGS sequence"/>
</dbReference>
<dbReference type="AlphaFoldDB" id="A0A9N9E3T9"/>
<keyword evidence="2" id="KW-1185">Reference proteome</keyword>